<evidence type="ECO:0000259" key="2">
    <source>
        <dbReference type="Pfam" id="PF00501"/>
    </source>
</evidence>
<accession>A0ABV7ER12</accession>
<feature type="domain" description="AMP-binding enzyme C-terminal" evidence="3">
    <location>
        <begin position="514"/>
        <end position="592"/>
    </location>
</feature>
<evidence type="ECO:0000259" key="3">
    <source>
        <dbReference type="Pfam" id="PF13193"/>
    </source>
</evidence>
<evidence type="ECO:0000313" key="6">
    <source>
        <dbReference type="Proteomes" id="UP001595462"/>
    </source>
</evidence>
<dbReference type="Pfam" id="PF00501">
    <property type="entry name" value="AMP-binding"/>
    <property type="match status" value="1"/>
</dbReference>
<name>A0ABV7ER12_9GAMM</name>
<dbReference type="PANTHER" id="PTHR43347:SF3">
    <property type="entry name" value="ACYL-COA SYNTHETASE SHORT-CHAIN FAMILY MEMBER 3, MITOCHONDRIAL"/>
    <property type="match status" value="1"/>
</dbReference>
<dbReference type="InterPro" id="IPR042099">
    <property type="entry name" value="ANL_N_sf"/>
</dbReference>
<dbReference type="Pfam" id="PF13193">
    <property type="entry name" value="AMP-binding_C"/>
    <property type="match status" value="1"/>
</dbReference>
<dbReference type="PANTHER" id="PTHR43347">
    <property type="entry name" value="ACYL-COA SYNTHETASE"/>
    <property type="match status" value="1"/>
</dbReference>
<dbReference type="RefSeq" id="WP_380688411.1">
    <property type="nucleotide sequence ID" value="NZ_JBHRSS010000003.1"/>
</dbReference>
<dbReference type="EMBL" id="JBHRSS010000003">
    <property type="protein sequence ID" value="MFC3103921.1"/>
    <property type="molecule type" value="Genomic_DNA"/>
</dbReference>
<organism evidence="5 6">
    <name type="scientific">Salinisphaera aquimarina</name>
    <dbReference type="NCBI Taxonomy" id="2094031"/>
    <lineage>
        <taxon>Bacteria</taxon>
        <taxon>Pseudomonadati</taxon>
        <taxon>Pseudomonadota</taxon>
        <taxon>Gammaproteobacteria</taxon>
        <taxon>Salinisphaerales</taxon>
        <taxon>Salinisphaeraceae</taxon>
        <taxon>Salinisphaera</taxon>
    </lineage>
</organism>
<dbReference type="InterPro" id="IPR000873">
    <property type="entry name" value="AMP-dep_synth/lig_dom"/>
</dbReference>
<dbReference type="Gene3D" id="3.40.50.12780">
    <property type="entry name" value="N-terminal domain of ligase-like"/>
    <property type="match status" value="1"/>
</dbReference>
<evidence type="ECO:0000259" key="4">
    <source>
        <dbReference type="Pfam" id="PF16177"/>
    </source>
</evidence>
<dbReference type="PROSITE" id="PS00455">
    <property type="entry name" value="AMP_BINDING"/>
    <property type="match status" value="1"/>
</dbReference>
<sequence length="636" mass="69217">MRNNNEYQAQFDAARDNPEKFWGEAAQAIRWSREPTQIIDDSNVPFYRWFADGELNTCDNCLDRHVDAGRGDVVALIHDSPVTDSQQRYTYAQLRDAVARFAGVIRDQGVDKGDRVIIYMPMIPEAVIAMLACARIGAVHSVVFGGFAGAELAKRIDDATPKLVLSASCGIEPTRTVEYKPLLDSGIELAEHKVERCVIFQRDTLTCDLIEGRDVDWQAALADATPADCVPLAATDPLYVLYTSGTTGKPKGVVRDNGGHAVAMHYSMKAVYGVAPDDVFWTASDVGWVVGHSYCVYAPLLLGCTSVLYEGKPVGTPDAGAFWRVIAEHKVNVFFTAPTAFRAVKKVDPQGELAKQYDVSSLRALFLAGEHCDPDTAVWAGTHLNVPVVDHWWQTETAWPMAANPLGIEQLDVPLGSAGRPVPGYDTHVLGPDGAEVVNGEMGDICVKLPLPPGCFPTLWQNDARYKSSYLEDFPGYYRSGDAGYFDADGNLWVMSRVDDIINVAGHRLSTGMIEEVIAAHPDVAEAAVVGAFDADKGQLPVAMVVLKSGVTRSNDDVIAALIALVRERIGPVAAFRKATIVERLPKTRSGKVVRATLREIADGKDWTTPATIDDPAILTDIEEQLGRIGYARSRS</sequence>
<gene>
    <name evidence="5" type="ORF">ACFOSU_08455</name>
</gene>
<reference evidence="6" key="1">
    <citation type="journal article" date="2019" name="Int. J. Syst. Evol. Microbiol.">
        <title>The Global Catalogue of Microorganisms (GCM) 10K type strain sequencing project: providing services to taxonomists for standard genome sequencing and annotation.</title>
        <authorList>
            <consortium name="The Broad Institute Genomics Platform"/>
            <consortium name="The Broad Institute Genome Sequencing Center for Infectious Disease"/>
            <person name="Wu L."/>
            <person name="Ma J."/>
        </authorList>
    </citation>
    <scope>NUCLEOTIDE SEQUENCE [LARGE SCALE GENOMIC DNA]</scope>
    <source>
        <strain evidence="6">KCTC 52640</strain>
    </source>
</reference>
<dbReference type="Proteomes" id="UP001595462">
    <property type="component" value="Unassembled WGS sequence"/>
</dbReference>
<evidence type="ECO:0000313" key="5">
    <source>
        <dbReference type="EMBL" id="MFC3103921.1"/>
    </source>
</evidence>
<comment type="caution">
    <text evidence="5">The sequence shown here is derived from an EMBL/GenBank/DDBJ whole genome shotgun (WGS) entry which is preliminary data.</text>
</comment>
<proteinExistence type="inferred from homology"/>
<dbReference type="InterPro" id="IPR025110">
    <property type="entry name" value="AMP-bd_C"/>
</dbReference>
<keyword evidence="6" id="KW-1185">Reference proteome</keyword>
<comment type="similarity">
    <text evidence="1">Belongs to the ATP-dependent AMP-binding enzyme family.</text>
</comment>
<dbReference type="SUPFAM" id="SSF56801">
    <property type="entry name" value="Acetyl-CoA synthetase-like"/>
    <property type="match status" value="1"/>
</dbReference>
<feature type="domain" description="AMP-dependent synthetase/ligase" evidence="2">
    <location>
        <begin position="68"/>
        <end position="449"/>
    </location>
</feature>
<dbReference type="Gene3D" id="3.30.300.30">
    <property type="match status" value="1"/>
</dbReference>
<dbReference type="Pfam" id="PF16177">
    <property type="entry name" value="ACAS_N"/>
    <property type="match status" value="1"/>
</dbReference>
<dbReference type="InterPro" id="IPR020845">
    <property type="entry name" value="AMP-binding_CS"/>
</dbReference>
<protein>
    <submittedName>
        <fullName evidence="5">Propionyl-CoA synthetase</fullName>
    </submittedName>
</protein>
<dbReference type="CDD" id="cd05967">
    <property type="entry name" value="PrpE"/>
    <property type="match status" value="1"/>
</dbReference>
<evidence type="ECO:0000256" key="1">
    <source>
        <dbReference type="ARBA" id="ARBA00006432"/>
    </source>
</evidence>
<dbReference type="InterPro" id="IPR045851">
    <property type="entry name" value="AMP-bd_C_sf"/>
</dbReference>
<feature type="domain" description="Acetyl-coenzyme A synthetase N-terminal" evidence="4">
    <location>
        <begin position="7"/>
        <end position="61"/>
    </location>
</feature>
<dbReference type="InterPro" id="IPR032387">
    <property type="entry name" value="ACAS_N"/>
</dbReference>